<feature type="region of interest" description="Disordered" evidence="1">
    <location>
        <begin position="71"/>
        <end position="116"/>
    </location>
</feature>
<name>D2H646_AILME</name>
<dbReference type="EMBL" id="GL192521">
    <property type="protein sequence ID" value="EFB20615.1"/>
    <property type="molecule type" value="Genomic_DNA"/>
</dbReference>
<accession>D2H646</accession>
<feature type="compositionally biased region" description="Basic and acidic residues" evidence="1">
    <location>
        <begin position="98"/>
        <end position="114"/>
    </location>
</feature>
<proteinExistence type="predicted"/>
<sequence length="240" mass="27515">MKFHQVQFSYNSEILNTDTIPKPAPLWSVLARIQWTCFCSESMDVEILGALYIRACYNHIRFHKTSWTHDPLSDTTTEPLKPQRSHRGCQIQPTVQTQREKRASLHISPEREGKAPSLSLKVGQKTVALPKEVYSHVHWHHLTFIPFTLSRGSRGDQARTLQGKSLPPELFNHPLQDFSVTLREEQEHQMTSKLNIDVQDQQIELADGNPEPSDIKPIAQPGATYSYVEIERGKKFSHKI</sequence>
<evidence type="ECO:0000313" key="2">
    <source>
        <dbReference type="EMBL" id="EFB20615.1"/>
    </source>
</evidence>
<dbReference type="AlphaFoldDB" id="D2H646"/>
<gene>
    <name evidence="2" type="ORF">PANDA_005419</name>
</gene>
<evidence type="ECO:0000256" key="1">
    <source>
        <dbReference type="SAM" id="MobiDB-lite"/>
    </source>
</evidence>
<protein>
    <submittedName>
        <fullName evidence="2">Uncharacterized protein</fullName>
    </submittedName>
</protein>
<reference evidence="2" key="1">
    <citation type="journal article" date="2010" name="Nature">
        <title>The sequence and de novo assembly of the giant panda genome.</title>
        <authorList>
            <person name="Li R."/>
            <person name="Fan W."/>
            <person name="Tian G."/>
            <person name="Zhu H."/>
            <person name="He L."/>
            <person name="Cai J."/>
            <person name="Huang Q."/>
            <person name="Cai Q."/>
            <person name="Li B."/>
            <person name="Bai Y."/>
            <person name="Zhang Z."/>
            <person name="Zhang Y."/>
            <person name="Wang W."/>
            <person name="Li J."/>
            <person name="Wei F."/>
            <person name="Li H."/>
            <person name="Jian M."/>
            <person name="Li J."/>
            <person name="Zhang Z."/>
            <person name="Nielsen R."/>
            <person name="Li D."/>
            <person name="Gu W."/>
            <person name="Yang Z."/>
            <person name="Xuan Z."/>
            <person name="Ryder O.A."/>
            <person name="Leung F.C."/>
            <person name="Zhou Y."/>
            <person name="Cao J."/>
            <person name="Sun X."/>
            <person name="Fu Y."/>
            <person name="Fang X."/>
            <person name="Guo X."/>
            <person name="Wang B."/>
            <person name="Hou R."/>
            <person name="Shen F."/>
            <person name="Mu B."/>
            <person name="Ni P."/>
            <person name="Lin R."/>
            <person name="Qian W."/>
            <person name="Wang G."/>
            <person name="Yu C."/>
            <person name="Nie W."/>
            <person name="Wang J."/>
            <person name="Wu Z."/>
            <person name="Liang H."/>
            <person name="Min J."/>
            <person name="Wu Q."/>
            <person name="Cheng S."/>
            <person name="Ruan J."/>
            <person name="Wang M."/>
            <person name="Shi Z."/>
            <person name="Wen M."/>
            <person name="Liu B."/>
            <person name="Ren X."/>
            <person name="Zheng H."/>
            <person name="Dong D."/>
            <person name="Cook K."/>
            <person name="Shan G."/>
            <person name="Zhang H."/>
            <person name="Kosiol C."/>
            <person name="Xie X."/>
            <person name="Lu Z."/>
            <person name="Zheng H."/>
            <person name="Li Y."/>
            <person name="Steiner C.C."/>
            <person name="Lam T.T."/>
            <person name="Lin S."/>
            <person name="Zhang Q."/>
            <person name="Li G."/>
            <person name="Tian J."/>
            <person name="Gong T."/>
            <person name="Liu H."/>
            <person name="Zhang D."/>
            <person name="Fang L."/>
            <person name="Ye C."/>
            <person name="Zhang J."/>
            <person name="Hu W."/>
            <person name="Xu A."/>
            <person name="Ren Y."/>
            <person name="Zhang G."/>
            <person name="Bruford M.W."/>
            <person name="Li Q."/>
            <person name="Ma L."/>
            <person name="Guo Y."/>
            <person name="An N."/>
            <person name="Hu Y."/>
            <person name="Zheng Y."/>
            <person name="Shi Y."/>
            <person name="Li Z."/>
            <person name="Liu Q."/>
            <person name="Chen Y."/>
            <person name="Zhao J."/>
            <person name="Qu N."/>
            <person name="Zhao S."/>
            <person name="Tian F."/>
            <person name="Wang X."/>
            <person name="Wang H."/>
            <person name="Xu L."/>
            <person name="Liu X."/>
            <person name="Vinar T."/>
            <person name="Wang Y."/>
            <person name="Lam T.W."/>
            <person name="Yiu S.M."/>
            <person name="Liu S."/>
            <person name="Zhang H."/>
            <person name="Li D."/>
            <person name="Huang Y."/>
            <person name="Wang X."/>
            <person name="Yang G."/>
            <person name="Jiang Z."/>
            <person name="Wang J."/>
            <person name="Qin N."/>
            <person name="Li L."/>
            <person name="Li J."/>
            <person name="Bolund L."/>
            <person name="Kristiansen K."/>
            <person name="Wong G.K."/>
            <person name="Olson M."/>
            <person name="Zhang X."/>
            <person name="Li S."/>
            <person name="Yang H."/>
            <person name="Wang J."/>
            <person name="Wang J."/>
        </authorList>
    </citation>
    <scope>NUCLEOTIDE SEQUENCE [LARGE SCALE GENOMIC DNA]</scope>
</reference>
<organism evidence="2">
    <name type="scientific">Ailuropoda melanoleuca</name>
    <name type="common">Giant panda</name>
    <dbReference type="NCBI Taxonomy" id="9646"/>
    <lineage>
        <taxon>Eukaryota</taxon>
        <taxon>Metazoa</taxon>
        <taxon>Chordata</taxon>
        <taxon>Craniata</taxon>
        <taxon>Vertebrata</taxon>
        <taxon>Euteleostomi</taxon>
        <taxon>Mammalia</taxon>
        <taxon>Eutheria</taxon>
        <taxon>Laurasiatheria</taxon>
        <taxon>Carnivora</taxon>
        <taxon>Caniformia</taxon>
        <taxon>Ursidae</taxon>
        <taxon>Ailuropoda</taxon>
    </lineage>
</organism>
<dbReference type="InParanoid" id="D2H646"/>